<feature type="domain" description="BD-FAE-like" evidence="2">
    <location>
        <begin position="112"/>
        <end position="259"/>
    </location>
</feature>
<dbReference type="InterPro" id="IPR050300">
    <property type="entry name" value="GDXG_lipolytic_enzyme"/>
</dbReference>
<dbReference type="PANTHER" id="PTHR48081:SF33">
    <property type="entry name" value="KYNURENINE FORMAMIDASE"/>
    <property type="match status" value="1"/>
</dbReference>
<dbReference type="Pfam" id="PF20434">
    <property type="entry name" value="BD-FAE"/>
    <property type="match status" value="1"/>
</dbReference>
<protein>
    <recommendedName>
        <fullName evidence="2">BD-FAE-like domain-containing protein</fullName>
    </recommendedName>
</protein>
<comment type="caution">
    <text evidence="3">The sequence shown here is derived from an EMBL/GenBank/DDBJ whole genome shotgun (WGS) entry which is preliminary data.</text>
</comment>
<reference evidence="3" key="1">
    <citation type="submission" date="2021-12" db="EMBL/GenBank/DDBJ databases">
        <title>Prjna785345.</title>
        <authorList>
            <person name="Rujirawat T."/>
            <person name="Krajaejun T."/>
        </authorList>
    </citation>
    <scope>NUCLEOTIDE SEQUENCE</scope>
    <source>
        <strain evidence="3">Pi057C3</strain>
    </source>
</reference>
<evidence type="ECO:0000313" key="3">
    <source>
        <dbReference type="EMBL" id="KAJ0404930.1"/>
    </source>
</evidence>
<dbReference type="GO" id="GO:0016787">
    <property type="term" value="F:hydrolase activity"/>
    <property type="evidence" value="ECO:0007669"/>
    <property type="project" value="UniProtKB-KW"/>
</dbReference>
<evidence type="ECO:0000313" key="4">
    <source>
        <dbReference type="Proteomes" id="UP001209570"/>
    </source>
</evidence>
<sequence>MLPLPALDKRVRERLRRFAISIALLLYARRTWRTFHDHHFHLQLQAERVSPGRHLLNILKYTFVAQLLAACEYLIPIAKPVLAWRIARLLVWRGENVVANVLYGSHPRNTIDIYGVDLQAENRKPVLLFVHGGAWSFGHKWQYGLVGKYLAKHGFLVAVINYRTYPLGSVTEQTKDVEDAIHWVAEHAARYGGDREKIFLIGHSSGAHISALTLVQSAVNAISGAAETSETTGRVHHHIKGFIGLAGPYDIAEHYDFESRRKVGPINGVHEISTMKPAMLGMSHFDDYSPAKREARQHADYIELEGCTHEDIVFADSVVA</sequence>
<evidence type="ECO:0000259" key="2">
    <source>
        <dbReference type="Pfam" id="PF20434"/>
    </source>
</evidence>
<dbReference type="Gene3D" id="3.40.50.1820">
    <property type="entry name" value="alpha/beta hydrolase"/>
    <property type="match status" value="1"/>
</dbReference>
<dbReference type="AlphaFoldDB" id="A0AAD5QCU9"/>
<gene>
    <name evidence="3" type="ORF">P43SY_005929</name>
</gene>
<dbReference type="PANTHER" id="PTHR48081">
    <property type="entry name" value="AB HYDROLASE SUPERFAMILY PROTEIN C4A8.06C"/>
    <property type="match status" value="1"/>
</dbReference>
<dbReference type="InterPro" id="IPR029058">
    <property type="entry name" value="AB_hydrolase_fold"/>
</dbReference>
<dbReference type="Proteomes" id="UP001209570">
    <property type="component" value="Unassembled WGS sequence"/>
</dbReference>
<dbReference type="EMBL" id="JAKCXM010000053">
    <property type="protein sequence ID" value="KAJ0404930.1"/>
    <property type="molecule type" value="Genomic_DNA"/>
</dbReference>
<organism evidence="3 4">
    <name type="scientific">Pythium insidiosum</name>
    <name type="common">Pythiosis disease agent</name>
    <dbReference type="NCBI Taxonomy" id="114742"/>
    <lineage>
        <taxon>Eukaryota</taxon>
        <taxon>Sar</taxon>
        <taxon>Stramenopiles</taxon>
        <taxon>Oomycota</taxon>
        <taxon>Peronosporomycetes</taxon>
        <taxon>Pythiales</taxon>
        <taxon>Pythiaceae</taxon>
        <taxon>Pythium</taxon>
    </lineage>
</organism>
<keyword evidence="1" id="KW-0378">Hydrolase</keyword>
<keyword evidence="4" id="KW-1185">Reference proteome</keyword>
<evidence type="ECO:0000256" key="1">
    <source>
        <dbReference type="ARBA" id="ARBA00022801"/>
    </source>
</evidence>
<dbReference type="SUPFAM" id="SSF53474">
    <property type="entry name" value="alpha/beta-Hydrolases"/>
    <property type="match status" value="1"/>
</dbReference>
<dbReference type="InterPro" id="IPR049492">
    <property type="entry name" value="BD-FAE-like_dom"/>
</dbReference>
<name>A0AAD5QCU9_PYTIN</name>
<proteinExistence type="predicted"/>
<accession>A0AAD5QCU9</accession>